<dbReference type="GeneID" id="64627657"/>
<dbReference type="EMBL" id="JABBWG010000068">
    <property type="protein sequence ID" value="KAG1803288.1"/>
    <property type="molecule type" value="Genomic_DNA"/>
</dbReference>
<comment type="caution">
    <text evidence="1">The sequence shown here is derived from an EMBL/GenBank/DDBJ whole genome shotgun (WGS) entry which is preliminary data.</text>
</comment>
<dbReference type="AlphaFoldDB" id="A0A9P7DUL1"/>
<dbReference type="Proteomes" id="UP000807769">
    <property type="component" value="Unassembled WGS sequence"/>
</dbReference>
<accession>A0A9P7DUL1</accession>
<name>A0A9P7DUL1_9AGAM</name>
<organism evidence="1 2">
    <name type="scientific">Suillus subaureus</name>
    <dbReference type="NCBI Taxonomy" id="48587"/>
    <lineage>
        <taxon>Eukaryota</taxon>
        <taxon>Fungi</taxon>
        <taxon>Dikarya</taxon>
        <taxon>Basidiomycota</taxon>
        <taxon>Agaricomycotina</taxon>
        <taxon>Agaricomycetes</taxon>
        <taxon>Agaricomycetidae</taxon>
        <taxon>Boletales</taxon>
        <taxon>Suillineae</taxon>
        <taxon>Suillaceae</taxon>
        <taxon>Suillus</taxon>
    </lineage>
</organism>
<dbReference type="OrthoDB" id="10471104at2759"/>
<dbReference type="RefSeq" id="XP_041186523.1">
    <property type="nucleotide sequence ID" value="XM_041333640.1"/>
</dbReference>
<evidence type="ECO:0000313" key="1">
    <source>
        <dbReference type="EMBL" id="KAG1803288.1"/>
    </source>
</evidence>
<keyword evidence="2" id="KW-1185">Reference proteome</keyword>
<sequence length="106" mass="12079">MINLAKVQKLEVNKVMEECTTWEETDDDGAYIDTLMKKVLEMLGEIIATSAVILKTIDPVVLHHNHTALCMERRAMKVETDVSFIVTLCTELQKEVDDALAHSEFW</sequence>
<reference evidence="1" key="1">
    <citation type="journal article" date="2020" name="New Phytol.">
        <title>Comparative genomics reveals dynamic genome evolution in host specialist ectomycorrhizal fungi.</title>
        <authorList>
            <person name="Lofgren L.A."/>
            <person name="Nguyen N.H."/>
            <person name="Vilgalys R."/>
            <person name="Ruytinx J."/>
            <person name="Liao H.L."/>
            <person name="Branco S."/>
            <person name="Kuo A."/>
            <person name="LaButti K."/>
            <person name="Lipzen A."/>
            <person name="Andreopoulos W."/>
            <person name="Pangilinan J."/>
            <person name="Riley R."/>
            <person name="Hundley H."/>
            <person name="Na H."/>
            <person name="Barry K."/>
            <person name="Grigoriev I.V."/>
            <person name="Stajich J.E."/>
            <person name="Kennedy P.G."/>
        </authorList>
    </citation>
    <scope>NUCLEOTIDE SEQUENCE</scope>
    <source>
        <strain evidence="1">MN1</strain>
    </source>
</reference>
<gene>
    <name evidence="1" type="ORF">BJ212DRAFT_1304615</name>
</gene>
<protein>
    <submittedName>
        <fullName evidence="1">Uncharacterized protein</fullName>
    </submittedName>
</protein>
<evidence type="ECO:0000313" key="2">
    <source>
        <dbReference type="Proteomes" id="UP000807769"/>
    </source>
</evidence>
<proteinExistence type="predicted"/>